<keyword evidence="2" id="KW-1185">Reference proteome</keyword>
<evidence type="ECO:0000313" key="2">
    <source>
        <dbReference type="Proteomes" id="UP000688137"/>
    </source>
</evidence>
<comment type="caution">
    <text evidence="1">The sequence shown here is derived from an EMBL/GenBank/DDBJ whole genome shotgun (WGS) entry which is preliminary data.</text>
</comment>
<dbReference type="Proteomes" id="UP000688137">
    <property type="component" value="Unassembled WGS sequence"/>
</dbReference>
<gene>
    <name evidence="1" type="ORF">PPRIM_AZ9-3.1.T1520007</name>
</gene>
<name>A0A8S1Q9X3_PARPR</name>
<dbReference type="EMBL" id="CAJJDM010000157">
    <property type="protein sequence ID" value="CAD8112519.1"/>
    <property type="molecule type" value="Genomic_DNA"/>
</dbReference>
<protein>
    <submittedName>
        <fullName evidence="1">Uncharacterized protein</fullName>
    </submittedName>
</protein>
<dbReference type="AlphaFoldDB" id="A0A8S1Q9X3"/>
<sequence length="91" mass="11071">MKKSYSIPQLFSIKKKKFLKKNFNNITHSQTNLILSNQQLKMKVQFYWQQESDHYLIETKLEKDKKQMRINSEIIYIDQQNAIKNLKNSEF</sequence>
<accession>A0A8S1Q9X3</accession>
<reference evidence="1" key="1">
    <citation type="submission" date="2021-01" db="EMBL/GenBank/DDBJ databases">
        <authorList>
            <consortium name="Genoscope - CEA"/>
            <person name="William W."/>
        </authorList>
    </citation>
    <scope>NUCLEOTIDE SEQUENCE</scope>
</reference>
<evidence type="ECO:0000313" key="1">
    <source>
        <dbReference type="EMBL" id="CAD8112519.1"/>
    </source>
</evidence>
<proteinExistence type="predicted"/>
<organism evidence="1 2">
    <name type="scientific">Paramecium primaurelia</name>
    <dbReference type="NCBI Taxonomy" id="5886"/>
    <lineage>
        <taxon>Eukaryota</taxon>
        <taxon>Sar</taxon>
        <taxon>Alveolata</taxon>
        <taxon>Ciliophora</taxon>
        <taxon>Intramacronucleata</taxon>
        <taxon>Oligohymenophorea</taxon>
        <taxon>Peniculida</taxon>
        <taxon>Parameciidae</taxon>
        <taxon>Paramecium</taxon>
    </lineage>
</organism>